<evidence type="ECO:0000313" key="4">
    <source>
        <dbReference type="Proteomes" id="UP000703315"/>
    </source>
</evidence>
<reference evidence="3" key="2">
    <citation type="submission" date="2021-09" db="EMBL/GenBank/DDBJ databases">
        <authorList>
            <person name="Gilroy R."/>
        </authorList>
    </citation>
    <scope>NUCLEOTIDE SEQUENCE</scope>
    <source>
        <strain evidence="3">ChiHjej13B12-14962</strain>
    </source>
</reference>
<dbReference type="AlphaFoldDB" id="A0A921FNG9"/>
<evidence type="ECO:0000256" key="2">
    <source>
        <dbReference type="ARBA" id="ARBA00023002"/>
    </source>
</evidence>
<dbReference type="PROSITE" id="PS00061">
    <property type="entry name" value="ADH_SHORT"/>
    <property type="match status" value="1"/>
</dbReference>
<dbReference type="PRINTS" id="PR00081">
    <property type="entry name" value="GDHRDH"/>
</dbReference>
<dbReference type="GO" id="GO:0016491">
    <property type="term" value="F:oxidoreductase activity"/>
    <property type="evidence" value="ECO:0007669"/>
    <property type="project" value="UniProtKB-KW"/>
</dbReference>
<evidence type="ECO:0000256" key="1">
    <source>
        <dbReference type="ARBA" id="ARBA00006484"/>
    </source>
</evidence>
<dbReference type="Pfam" id="PF13561">
    <property type="entry name" value="adh_short_C2"/>
    <property type="match status" value="1"/>
</dbReference>
<dbReference type="InterPro" id="IPR020904">
    <property type="entry name" value="Sc_DH/Rdtase_CS"/>
</dbReference>
<dbReference type="FunFam" id="3.40.50.720:FF:000084">
    <property type="entry name" value="Short-chain dehydrogenase reductase"/>
    <property type="match status" value="1"/>
</dbReference>
<dbReference type="InterPro" id="IPR002347">
    <property type="entry name" value="SDR_fam"/>
</dbReference>
<evidence type="ECO:0000313" key="3">
    <source>
        <dbReference type="EMBL" id="HJF15390.1"/>
    </source>
</evidence>
<dbReference type="PANTHER" id="PTHR24321:SF8">
    <property type="entry name" value="ESTRADIOL 17-BETA-DEHYDROGENASE 8-RELATED"/>
    <property type="match status" value="1"/>
</dbReference>
<dbReference type="PRINTS" id="PR00080">
    <property type="entry name" value="SDRFAMILY"/>
</dbReference>
<dbReference type="SUPFAM" id="SSF51735">
    <property type="entry name" value="NAD(P)-binding Rossmann-fold domains"/>
    <property type="match status" value="1"/>
</dbReference>
<dbReference type="EMBL" id="DYXC01000132">
    <property type="protein sequence ID" value="HJF15390.1"/>
    <property type="molecule type" value="Genomic_DNA"/>
</dbReference>
<sequence>MIHENVSAEASVLAVTGGANGIGLAVAKQWHAAGGEVILLDLNQGALRDAVESLGSRARGIQVDVIDSNSINAAMDDISSNEGKLNALVNCAGFARHARLDELLDADFIKMFDVHLGGALRVSRGAYPLLRKAARGGESAAVVHLSSAAGVHGIPGRVSYGTSKAGIAGMVRTLAVEWGPDNIRVNAVNPGPTRTALVDELIAKHEIQVEPLVKRTPLARMPVVAEVASPIVFLCSAAASFITGVCLPIDGGLTIDGNWYAE</sequence>
<gene>
    <name evidence="3" type="ORF">K8V32_11420</name>
</gene>
<dbReference type="InterPro" id="IPR036291">
    <property type="entry name" value="NAD(P)-bd_dom_sf"/>
</dbReference>
<reference evidence="3" key="1">
    <citation type="journal article" date="2021" name="PeerJ">
        <title>Extensive microbial diversity within the chicken gut microbiome revealed by metagenomics and culture.</title>
        <authorList>
            <person name="Gilroy R."/>
            <person name="Ravi A."/>
            <person name="Getino M."/>
            <person name="Pursley I."/>
            <person name="Horton D.L."/>
            <person name="Alikhan N.F."/>
            <person name="Baker D."/>
            <person name="Gharbi K."/>
            <person name="Hall N."/>
            <person name="Watson M."/>
            <person name="Adriaenssens E.M."/>
            <person name="Foster-Nyarko E."/>
            <person name="Jarju S."/>
            <person name="Secka A."/>
            <person name="Antonio M."/>
            <person name="Oren A."/>
            <person name="Chaudhuri R.R."/>
            <person name="La Ragione R."/>
            <person name="Hildebrand F."/>
            <person name="Pallen M.J."/>
        </authorList>
    </citation>
    <scope>NUCLEOTIDE SEQUENCE</scope>
    <source>
        <strain evidence="3">ChiHjej13B12-14962</strain>
    </source>
</reference>
<dbReference type="Proteomes" id="UP000703315">
    <property type="component" value="Unassembled WGS sequence"/>
</dbReference>
<name>A0A921FNG9_9MICC</name>
<comment type="similarity">
    <text evidence="1">Belongs to the short-chain dehydrogenases/reductases (SDR) family.</text>
</comment>
<organism evidence="3 4">
    <name type="scientific">Enteractinococcus helveticum</name>
    <dbReference type="NCBI Taxonomy" id="1837282"/>
    <lineage>
        <taxon>Bacteria</taxon>
        <taxon>Bacillati</taxon>
        <taxon>Actinomycetota</taxon>
        <taxon>Actinomycetes</taxon>
        <taxon>Micrococcales</taxon>
        <taxon>Micrococcaceae</taxon>
    </lineage>
</organism>
<dbReference type="Gene3D" id="3.40.50.720">
    <property type="entry name" value="NAD(P)-binding Rossmann-like Domain"/>
    <property type="match status" value="1"/>
</dbReference>
<dbReference type="PANTHER" id="PTHR24321">
    <property type="entry name" value="DEHYDROGENASES, SHORT CHAIN"/>
    <property type="match status" value="1"/>
</dbReference>
<protein>
    <submittedName>
        <fullName evidence="3">SDR family oxidoreductase</fullName>
    </submittedName>
</protein>
<comment type="caution">
    <text evidence="3">The sequence shown here is derived from an EMBL/GenBank/DDBJ whole genome shotgun (WGS) entry which is preliminary data.</text>
</comment>
<proteinExistence type="inferred from homology"/>
<dbReference type="CDD" id="cd05233">
    <property type="entry name" value="SDR_c"/>
    <property type="match status" value="1"/>
</dbReference>
<accession>A0A921FNG9</accession>
<keyword evidence="2" id="KW-0560">Oxidoreductase</keyword>
<dbReference type="RefSeq" id="WP_303907440.1">
    <property type="nucleotide sequence ID" value="NZ_DYXC01000132.1"/>
</dbReference>